<evidence type="ECO:0000256" key="2">
    <source>
        <dbReference type="SAM" id="MobiDB-lite"/>
    </source>
</evidence>
<dbReference type="PANTHER" id="PTHR33393:SF13">
    <property type="entry name" value="PGA BIOSYNTHESIS PROTEIN CAPA"/>
    <property type="match status" value="1"/>
</dbReference>
<reference evidence="5 6" key="1">
    <citation type="journal article" date="2018" name="Syst. Appl. Microbiol.">
        <title>Characterization and high-quality draft genome sequence of Herbivorax saccincola A7, an anaerobic, alkaliphilic, thermophilic, cellulolytic, and xylanolytic bacterium.</title>
        <authorList>
            <person name="Aikawa S."/>
            <person name="Baramee S."/>
            <person name="Sermsathanaswadi J."/>
            <person name="Thianheng P."/>
            <person name="Tachaapaikoon C."/>
            <person name="Shikata A."/>
            <person name="Waeonukul R."/>
            <person name="Pason P."/>
            <person name="Ratanakhanokchai K."/>
            <person name="Kosugi A."/>
        </authorList>
    </citation>
    <scope>NUCLEOTIDE SEQUENCE [LARGE SCALE GENOMIC DNA]</scope>
    <source>
        <strain evidence="5 6">A7</strain>
    </source>
</reference>
<comment type="similarity">
    <text evidence="1">Belongs to the CapA family.</text>
</comment>
<dbReference type="Proteomes" id="UP000239720">
    <property type="component" value="Unassembled WGS sequence"/>
</dbReference>
<evidence type="ECO:0000313" key="5">
    <source>
        <dbReference type="EMBL" id="PQQ65748.1"/>
    </source>
</evidence>
<dbReference type="InterPro" id="IPR029052">
    <property type="entry name" value="Metallo-depent_PP-like"/>
</dbReference>
<name>A0A2S8R7G9_9FIRM</name>
<dbReference type="InterPro" id="IPR019079">
    <property type="entry name" value="Capsule_synth_CapA"/>
</dbReference>
<keyword evidence="3" id="KW-0472">Membrane</keyword>
<keyword evidence="3" id="KW-0812">Transmembrane</keyword>
<evidence type="ECO:0000259" key="4">
    <source>
        <dbReference type="SMART" id="SM00854"/>
    </source>
</evidence>
<feature type="compositionally biased region" description="Basic and acidic residues" evidence="2">
    <location>
        <begin position="52"/>
        <end position="85"/>
    </location>
</feature>
<dbReference type="EMBL" id="NEMB01000003">
    <property type="protein sequence ID" value="PQQ65748.1"/>
    <property type="molecule type" value="Genomic_DNA"/>
</dbReference>
<comment type="caution">
    <text evidence="5">The sequence shown here is derived from an EMBL/GenBank/DDBJ whole genome shotgun (WGS) entry which is preliminary data.</text>
</comment>
<keyword evidence="3" id="KW-1133">Transmembrane helix</keyword>
<dbReference type="Pfam" id="PF09587">
    <property type="entry name" value="PGA_cap"/>
    <property type="match status" value="1"/>
</dbReference>
<dbReference type="AlphaFoldDB" id="A0A2S8R7G9"/>
<evidence type="ECO:0000313" key="6">
    <source>
        <dbReference type="Proteomes" id="UP000239720"/>
    </source>
</evidence>
<evidence type="ECO:0000256" key="1">
    <source>
        <dbReference type="ARBA" id="ARBA00005662"/>
    </source>
</evidence>
<feature type="region of interest" description="Disordered" evidence="2">
    <location>
        <begin position="48"/>
        <end position="111"/>
    </location>
</feature>
<protein>
    <recommendedName>
        <fullName evidence="4">Capsule synthesis protein CapA domain-containing protein</fullName>
    </recommendedName>
</protein>
<gene>
    <name evidence="5" type="ORF">B9R14_02505</name>
</gene>
<dbReference type="PANTHER" id="PTHR33393">
    <property type="entry name" value="POLYGLUTAMINE SYNTHESIS ACCESSORY PROTEIN RV0574C-RELATED"/>
    <property type="match status" value="1"/>
</dbReference>
<dbReference type="SMART" id="SM00854">
    <property type="entry name" value="PGA_cap"/>
    <property type="match status" value="1"/>
</dbReference>
<organism evidence="5 6">
    <name type="scientific">Acetivibrio saccincola</name>
    <dbReference type="NCBI Taxonomy" id="1677857"/>
    <lineage>
        <taxon>Bacteria</taxon>
        <taxon>Bacillati</taxon>
        <taxon>Bacillota</taxon>
        <taxon>Clostridia</taxon>
        <taxon>Eubacteriales</taxon>
        <taxon>Oscillospiraceae</taxon>
        <taxon>Acetivibrio</taxon>
    </lineage>
</organism>
<evidence type="ECO:0000256" key="3">
    <source>
        <dbReference type="SAM" id="Phobius"/>
    </source>
</evidence>
<feature type="domain" description="Capsule synthesis protein CapA" evidence="4">
    <location>
        <begin position="116"/>
        <end position="356"/>
    </location>
</feature>
<dbReference type="CDD" id="cd07381">
    <property type="entry name" value="MPP_CapA"/>
    <property type="match status" value="1"/>
</dbReference>
<dbReference type="Gene3D" id="3.60.21.10">
    <property type="match status" value="1"/>
</dbReference>
<feature type="transmembrane region" description="Helical" evidence="3">
    <location>
        <begin position="21"/>
        <end position="39"/>
    </location>
</feature>
<dbReference type="InterPro" id="IPR052169">
    <property type="entry name" value="CW_Biosynth-Accessory"/>
</dbReference>
<accession>A0A2S8R7G9</accession>
<dbReference type="SUPFAM" id="SSF56300">
    <property type="entry name" value="Metallo-dependent phosphatases"/>
    <property type="match status" value="1"/>
</dbReference>
<dbReference type="RefSeq" id="WP_105367540.1">
    <property type="nucleotide sequence ID" value="NZ_JAAYER010000030.1"/>
</dbReference>
<proteinExistence type="inferred from homology"/>
<sequence>MGKVKKINKREGNMRKVFTKIFAIVLLGLVLSVSSIFILSDRRISFAPGEPKSSEELDKNNLKDKTSNNKTSNDDQDKEFEDSGKDINSNENTEPKENSETGENTETEEDTQLSVKISFAGDVLLASGVESLIEQKGTEFIISDVKHIFEESDISMVNLECAISEIGTKAPDKQFTFRAKPQTLDVLKFSKMDIVSLANNHTLDFGVEALLDTFQNLRDYGIKYAGAGMNMDEAARPVFIEENGIKIAFIASSRVIPVVSWTAGENTPGLAVTYDPKRTLEEIASAKKQADIVVVYVHWGEERKEMPLDYQKNMARAYIDEGADIVVGAHPHVLQGLEFYKGKLIAYSLGNFIFTDSRKDTMVLQVEVNKSGVEGVRIIPCRIENLRPVLIKDEEERAKLIEKVESLSFDVEIDMDGFVNFKQTEF</sequence>